<keyword evidence="1" id="KW-1133">Transmembrane helix</keyword>
<keyword evidence="3" id="KW-1185">Reference proteome</keyword>
<gene>
    <name evidence="2" type="ORF">DdX_16685</name>
</gene>
<feature type="transmembrane region" description="Helical" evidence="1">
    <location>
        <begin position="155"/>
        <end position="173"/>
    </location>
</feature>
<organism evidence="2 3">
    <name type="scientific">Ditylenchus destructor</name>
    <dbReference type="NCBI Taxonomy" id="166010"/>
    <lineage>
        <taxon>Eukaryota</taxon>
        <taxon>Metazoa</taxon>
        <taxon>Ecdysozoa</taxon>
        <taxon>Nematoda</taxon>
        <taxon>Chromadorea</taxon>
        <taxon>Rhabditida</taxon>
        <taxon>Tylenchina</taxon>
        <taxon>Tylenchomorpha</taxon>
        <taxon>Sphaerularioidea</taxon>
        <taxon>Anguinidae</taxon>
        <taxon>Anguininae</taxon>
        <taxon>Ditylenchus</taxon>
    </lineage>
</organism>
<evidence type="ECO:0000256" key="1">
    <source>
        <dbReference type="SAM" id="Phobius"/>
    </source>
</evidence>
<evidence type="ECO:0000313" key="2">
    <source>
        <dbReference type="EMBL" id="KAI1700474.1"/>
    </source>
</evidence>
<protein>
    <submittedName>
        <fullName evidence="2">Uncharacterized protein</fullName>
    </submittedName>
</protein>
<dbReference type="EMBL" id="JAKKPZ010000144">
    <property type="protein sequence ID" value="KAI1700474.1"/>
    <property type="molecule type" value="Genomic_DNA"/>
</dbReference>
<comment type="caution">
    <text evidence="2">The sequence shown here is derived from an EMBL/GenBank/DDBJ whole genome shotgun (WGS) entry which is preliminary data.</text>
</comment>
<name>A0AAD4MP54_9BILA</name>
<sequence length="189" mass="21335">MASLIIELSEFNSQLDEEFTVNQLEEGKVITAPQVLTRFKRYTHLTEKLYIFATLACSLSTGIIAPIKLFNAEWNIALLFHIHDTVPYKLSFLCLLPAQVFTQLKVTHDILSRQIPNWIDKNEDVTRTIKRFTDFVAQSSAGITVGGMTVITKSMILTCFSLIVPYIVLCLQLKGGNQNGMLRHNISQT</sequence>
<keyword evidence="1" id="KW-0472">Membrane</keyword>
<accession>A0AAD4MP54</accession>
<dbReference type="Proteomes" id="UP001201812">
    <property type="component" value="Unassembled WGS sequence"/>
</dbReference>
<dbReference type="AlphaFoldDB" id="A0AAD4MP54"/>
<keyword evidence="1" id="KW-0812">Transmembrane</keyword>
<reference evidence="2" key="1">
    <citation type="submission" date="2022-01" db="EMBL/GenBank/DDBJ databases">
        <title>Genome Sequence Resource for Two Populations of Ditylenchus destructor, the Migratory Endoparasitic Phytonematode.</title>
        <authorList>
            <person name="Zhang H."/>
            <person name="Lin R."/>
            <person name="Xie B."/>
        </authorList>
    </citation>
    <scope>NUCLEOTIDE SEQUENCE</scope>
    <source>
        <strain evidence="2">BazhouSP</strain>
    </source>
</reference>
<evidence type="ECO:0000313" key="3">
    <source>
        <dbReference type="Proteomes" id="UP001201812"/>
    </source>
</evidence>
<feature type="transmembrane region" description="Helical" evidence="1">
    <location>
        <begin position="49"/>
        <end position="70"/>
    </location>
</feature>
<proteinExistence type="predicted"/>